<dbReference type="EMBL" id="GBXM01057536">
    <property type="protein sequence ID" value="JAH51041.1"/>
    <property type="molecule type" value="Transcribed_RNA"/>
</dbReference>
<proteinExistence type="predicted"/>
<evidence type="ECO:0000313" key="1">
    <source>
        <dbReference type="EMBL" id="JAH51041.1"/>
    </source>
</evidence>
<sequence length="42" mass="4753">MISFYPNTIIQRKVYFLMGNSLPSKKIVIISGASNSDLTIYQ</sequence>
<dbReference type="AlphaFoldDB" id="A0A0E9TBR1"/>
<reference evidence="1" key="2">
    <citation type="journal article" date="2015" name="Fish Shellfish Immunol.">
        <title>Early steps in the European eel (Anguilla anguilla)-Vibrio vulnificus interaction in the gills: Role of the RtxA13 toxin.</title>
        <authorList>
            <person name="Callol A."/>
            <person name="Pajuelo D."/>
            <person name="Ebbesson L."/>
            <person name="Teles M."/>
            <person name="MacKenzie S."/>
            <person name="Amaro C."/>
        </authorList>
    </citation>
    <scope>NUCLEOTIDE SEQUENCE</scope>
</reference>
<organism evidence="1">
    <name type="scientific">Anguilla anguilla</name>
    <name type="common">European freshwater eel</name>
    <name type="synonym">Muraena anguilla</name>
    <dbReference type="NCBI Taxonomy" id="7936"/>
    <lineage>
        <taxon>Eukaryota</taxon>
        <taxon>Metazoa</taxon>
        <taxon>Chordata</taxon>
        <taxon>Craniata</taxon>
        <taxon>Vertebrata</taxon>
        <taxon>Euteleostomi</taxon>
        <taxon>Actinopterygii</taxon>
        <taxon>Neopterygii</taxon>
        <taxon>Teleostei</taxon>
        <taxon>Anguilliformes</taxon>
        <taxon>Anguillidae</taxon>
        <taxon>Anguilla</taxon>
    </lineage>
</organism>
<name>A0A0E9TBR1_ANGAN</name>
<protein>
    <submittedName>
        <fullName evidence="1">Uncharacterized protein</fullName>
    </submittedName>
</protein>
<reference evidence="1" key="1">
    <citation type="submission" date="2014-11" db="EMBL/GenBank/DDBJ databases">
        <authorList>
            <person name="Amaro Gonzalez C."/>
        </authorList>
    </citation>
    <scope>NUCLEOTIDE SEQUENCE</scope>
</reference>
<accession>A0A0E9TBR1</accession>